<feature type="region of interest" description="Disordered" evidence="1">
    <location>
        <begin position="78"/>
        <end position="112"/>
    </location>
</feature>
<evidence type="ECO:0000256" key="1">
    <source>
        <dbReference type="SAM" id="MobiDB-lite"/>
    </source>
</evidence>
<proteinExistence type="predicted"/>
<gene>
    <name evidence="2" type="ORF">EG68_12201</name>
</gene>
<dbReference type="AlphaFoldDB" id="A0A8S9YG89"/>
<comment type="caution">
    <text evidence="2">The sequence shown here is derived from an EMBL/GenBank/DDBJ whole genome shotgun (WGS) entry which is preliminary data.</text>
</comment>
<accession>A0A8S9YG89</accession>
<reference evidence="2" key="1">
    <citation type="submission" date="2019-07" db="EMBL/GenBank/DDBJ databases">
        <title>Annotation for the trematode Paragonimus miyazaki's.</title>
        <authorList>
            <person name="Choi Y.-J."/>
        </authorList>
    </citation>
    <scope>NUCLEOTIDE SEQUENCE</scope>
    <source>
        <strain evidence="2">Japan</strain>
    </source>
</reference>
<protein>
    <submittedName>
        <fullName evidence="2">Uncharacterized protein</fullName>
    </submittedName>
</protein>
<dbReference type="Proteomes" id="UP000822476">
    <property type="component" value="Unassembled WGS sequence"/>
</dbReference>
<sequence length="160" mass="17619">MYATSKLIIPPKPARNSPFIPKLRIKLRPTLARVRPLHSLHSDTSHRTTQLDYAKDASITDPTGSFSPILYMNGETHVCESAGGPESSDHRESLNQTASSHGKRNTGKRKRTSTVVEDIGLDSPESILTKINLKVCSGLLLFFVIHILLICPQRPSSAVH</sequence>
<evidence type="ECO:0000313" key="2">
    <source>
        <dbReference type="EMBL" id="KAF7234223.1"/>
    </source>
</evidence>
<keyword evidence="3" id="KW-1185">Reference proteome</keyword>
<dbReference type="EMBL" id="JTDE01011105">
    <property type="protein sequence ID" value="KAF7234223.1"/>
    <property type="molecule type" value="Genomic_DNA"/>
</dbReference>
<organism evidence="2 3">
    <name type="scientific">Paragonimus skrjabini miyazakii</name>
    <dbReference type="NCBI Taxonomy" id="59628"/>
    <lineage>
        <taxon>Eukaryota</taxon>
        <taxon>Metazoa</taxon>
        <taxon>Spiralia</taxon>
        <taxon>Lophotrochozoa</taxon>
        <taxon>Platyhelminthes</taxon>
        <taxon>Trematoda</taxon>
        <taxon>Digenea</taxon>
        <taxon>Plagiorchiida</taxon>
        <taxon>Troglotremata</taxon>
        <taxon>Troglotrematidae</taxon>
        <taxon>Paragonimus</taxon>
    </lineage>
</organism>
<evidence type="ECO:0000313" key="3">
    <source>
        <dbReference type="Proteomes" id="UP000822476"/>
    </source>
</evidence>
<dbReference type="OrthoDB" id="9348951at2759"/>
<name>A0A8S9YG89_9TREM</name>
<feature type="compositionally biased region" description="Basic residues" evidence="1">
    <location>
        <begin position="101"/>
        <end position="112"/>
    </location>
</feature>